<evidence type="ECO:0000256" key="5">
    <source>
        <dbReference type="ARBA" id="ARBA00022737"/>
    </source>
</evidence>
<evidence type="ECO:0000256" key="1">
    <source>
        <dbReference type="ARBA" id="ARBA00004498"/>
    </source>
</evidence>
<proteinExistence type="predicted"/>
<keyword evidence="11" id="KW-1185">Reference proteome</keyword>
<dbReference type="InterPro" id="IPR036465">
    <property type="entry name" value="vWFA_dom_sf"/>
</dbReference>
<keyword evidence="7" id="KW-0176">Collagen</keyword>
<evidence type="ECO:0000256" key="7">
    <source>
        <dbReference type="ARBA" id="ARBA00023119"/>
    </source>
</evidence>
<dbReference type="GeneTree" id="ENSGT00940000163168"/>
<organism evidence="10 11">
    <name type="scientific">Crocodylus porosus</name>
    <name type="common">Saltwater crocodile</name>
    <name type="synonym">Estuarine crocodile</name>
    <dbReference type="NCBI Taxonomy" id="8502"/>
    <lineage>
        <taxon>Eukaryota</taxon>
        <taxon>Metazoa</taxon>
        <taxon>Chordata</taxon>
        <taxon>Craniata</taxon>
        <taxon>Vertebrata</taxon>
        <taxon>Euteleostomi</taxon>
        <taxon>Archelosauria</taxon>
        <taxon>Archosauria</taxon>
        <taxon>Crocodylia</taxon>
        <taxon>Longirostres</taxon>
        <taxon>Crocodylidae</taxon>
        <taxon>Crocodylus</taxon>
    </lineage>
</organism>
<evidence type="ECO:0000256" key="4">
    <source>
        <dbReference type="ARBA" id="ARBA00022729"/>
    </source>
</evidence>
<keyword evidence="2" id="KW-0964">Secreted</keyword>
<evidence type="ECO:0000313" key="10">
    <source>
        <dbReference type="Ensembl" id="ENSCPRP00005007529.1"/>
    </source>
</evidence>
<dbReference type="Proteomes" id="UP000594220">
    <property type="component" value="Unplaced"/>
</dbReference>
<keyword evidence="4" id="KW-0732">Signal</keyword>
<dbReference type="PANTHER" id="PTHR24020">
    <property type="entry name" value="COLLAGEN ALPHA"/>
    <property type="match status" value="1"/>
</dbReference>
<comment type="subcellular location">
    <subcellularLocation>
        <location evidence="1">Secreted</location>
        <location evidence="1">Extracellular space</location>
        <location evidence="1">Extracellular matrix</location>
    </subcellularLocation>
</comment>
<dbReference type="PANTHER" id="PTHR24020:SF86">
    <property type="entry name" value="COLLAGEN, TYPE VI, ALPHA 4"/>
    <property type="match status" value="1"/>
</dbReference>
<dbReference type="PROSITE" id="PS50234">
    <property type="entry name" value="VWFA"/>
    <property type="match status" value="2"/>
</dbReference>
<evidence type="ECO:0000313" key="11">
    <source>
        <dbReference type="Proteomes" id="UP000594220"/>
    </source>
</evidence>
<dbReference type="PRINTS" id="PR00453">
    <property type="entry name" value="VWFADOMAIN"/>
</dbReference>
<reference evidence="10" key="2">
    <citation type="submission" date="2025-09" db="UniProtKB">
        <authorList>
            <consortium name="Ensembl"/>
        </authorList>
    </citation>
    <scope>IDENTIFICATION</scope>
</reference>
<dbReference type="Gene3D" id="3.40.50.410">
    <property type="entry name" value="von Willebrand factor, type A domain"/>
    <property type="match status" value="2"/>
</dbReference>
<keyword evidence="8" id="KW-0325">Glycoprotein</keyword>
<evidence type="ECO:0000256" key="8">
    <source>
        <dbReference type="ARBA" id="ARBA00023180"/>
    </source>
</evidence>
<reference evidence="10" key="1">
    <citation type="submission" date="2025-08" db="UniProtKB">
        <authorList>
            <consortium name="Ensembl"/>
        </authorList>
    </citation>
    <scope>IDENTIFICATION</scope>
</reference>
<dbReference type="InterPro" id="IPR050525">
    <property type="entry name" value="ECM_Assembly_Org"/>
</dbReference>
<dbReference type="Ensembl" id="ENSCPRT00005008830.1">
    <property type="protein sequence ID" value="ENSCPRP00005007529.1"/>
    <property type="gene ID" value="ENSCPRG00005005347.1"/>
</dbReference>
<keyword evidence="3" id="KW-0272">Extracellular matrix</keyword>
<keyword evidence="5" id="KW-0677">Repeat</keyword>
<dbReference type="FunFam" id="3.40.50.410:FF:000003">
    <property type="entry name" value="Collagen type VI alpha 3 chain"/>
    <property type="match status" value="1"/>
</dbReference>
<evidence type="ECO:0000256" key="2">
    <source>
        <dbReference type="ARBA" id="ARBA00022525"/>
    </source>
</evidence>
<dbReference type="Pfam" id="PF00092">
    <property type="entry name" value="VWA"/>
    <property type="match status" value="2"/>
</dbReference>
<evidence type="ECO:0000256" key="3">
    <source>
        <dbReference type="ARBA" id="ARBA00022530"/>
    </source>
</evidence>
<name>A0A7M4EC38_CROPO</name>
<feature type="domain" description="VWFA" evidence="9">
    <location>
        <begin position="1"/>
        <end position="162"/>
    </location>
</feature>
<dbReference type="OMA" id="HIRAMAY"/>
<evidence type="ECO:0000256" key="6">
    <source>
        <dbReference type="ARBA" id="ARBA00022889"/>
    </source>
</evidence>
<dbReference type="SMART" id="SM00327">
    <property type="entry name" value="VWA"/>
    <property type="match status" value="2"/>
</dbReference>
<sequence>MGSSTFEQVKQFTYHVVEQLDVGMDKFRIGLAQYGTESQAEFFLNTYENKEDVLNHIQKYVAVMGGPLQTGSALKFLHKGFFTEDAGSRFSQGIPQFAVVITSAKSEDEVLESALKLKEMGVKVISIGVLNSDRQEMGVIATSPWVYQVDEGDSISQLHQDIINILEPPVQQHHEIMKMPEGTVYIVFLVDESSSIGLRNFKLIRDFLFTIINVLHISPNNVRVGLVLYSDEPRLEFSLDTFENKLEILHYLQKLPYRGGKTYTGAALDFLRKDVFTRKAGSRKKHGVQQIAVVITGGQSLDDFTKPATKLRRSGVDIYVVGTQNASESSQLNKIASHPPRKHVANLESFLQLSNIGRKIKKRICSDMVQSFAIPVQTRMMKEGKKHT</sequence>
<dbReference type="GO" id="GO:0007155">
    <property type="term" value="P:cell adhesion"/>
    <property type="evidence" value="ECO:0007669"/>
    <property type="project" value="UniProtKB-KW"/>
</dbReference>
<dbReference type="GO" id="GO:0005581">
    <property type="term" value="C:collagen trimer"/>
    <property type="evidence" value="ECO:0007669"/>
    <property type="project" value="UniProtKB-KW"/>
</dbReference>
<dbReference type="FunFam" id="3.40.50.410:FF:000004">
    <property type="entry name" value="collagen alpha-6(VI) chain"/>
    <property type="match status" value="1"/>
</dbReference>
<dbReference type="SUPFAM" id="SSF53300">
    <property type="entry name" value="vWA-like"/>
    <property type="match status" value="2"/>
</dbReference>
<dbReference type="InterPro" id="IPR002035">
    <property type="entry name" value="VWF_A"/>
</dbReference>
<feature type="domain" description="VWFA" evidence="9">
    <location>
        <begin position="185"/>
        <end position="360"/>
    </location>
</feature>
<dbReference type="CDD" id="cd01472">
    <property type="entry name" value="vWA_collagen"/>
    <property type="match status" value="1"/>
</dbReference>
<keyword evidence="6" id="KW-0130">Cell adhesion</keyword>
<dbReference type="AlphaFoldDB" id="A0A7M4EC38"/>
<evidence type="ECO:0000259" key="9">
    <source>
        <dbReference type="PROSITE" id="PS50234"/>
    </source>
</evidence>
<protein>
    <recommendedName>
        <fullName evidence="9">VWFA domain-containing protein</fullName>
    </recommendedName>
</protein>
<accession>A0A7M4EC38</accession>